<keyword evidence="9" id="KW-1185">Reference proteome</keyword>
<dbReference type="GO" id="GO:0020037">
    <property type="term" value="F:heme binding"/>
    <property type="evidence" value="ECO:0007669"/>
    <property type="project" value="InterPro"/>
</dbReference>
<dbReference type="EMBL" id="JASPKY010000275">
    <property type="protein sequence ID" value="KAK9711697.1"/>
    <property type="molecule type" value="Genomic_DNA"/>
</dbReference>
<reference evidence="8 9" key="1">
    <citation type="journal article" date="2024" name="BMC Genomics">
        <title>De novo assembly and annotation of Popillia japonica's genome with initial clues to its potential as an invasive pest.</title>
        <authorList>
            <person name="Cucini C."/>
            <person name="Boschi S."/>
            <person name="Funari R."/>
            <person name="Cardaioli E."/>
            <person name="Iannotti N."/>
            <person name="Marturano G."/>
            <person name="Paoli F."/>
            <person name="Bruttini M."/>
            <person name="Carapelli A."/>
            <person name="Frati F."/>
            <person name="Nardi F."/>
        </authorList>
    </citation>
    <scope>NUCLEOTIDE SEQUENCE [LARGE SCALE GENOMIC DNA]</scope>
    <source>
        <strain evidence="8">DMR45628</strain>
    </source>
</reference>
<dbReference type="GO" id="GO:0004601">
    <property type="term" value="F:peroxidase activity"/>
    <property type="evidence" value="ECO:0007669"/>
    <property type="project" value="UniProtKB-KW"/>
</dbReference>
<dbReference type="GO" id="GO:0005576">
    <property type="term" value="C:extracellular region"/>
    <property type="evidence" value="ECO:0007669"/>
    <property type="project" value="UniProtKB-SubCell"/>
</dbReference>
<dbReference type="InterPro" id="IPR037120">
    <property type="entry name" value="Haem_peroxidase_sf_animal"/>
</dbReference>
<dbReference type="PANTHER" id="PTHR11475:SF125">
    <property type="entry name" value="GH11385P"/>
    <property type="match status" value="1"/>
</dbReference>
<evidence type="ECO:0000313" key="8">
    <source>
        <dbReference type="EMBL" id="KAK9711697.1"/>
    </source>
</evidence>
<gene>
    <name evidence="8" type="ORF">QE152_g25303</name>
</gene>
<dbReference type="FunFam" id="1.10.640.10:FF:000003">
    <property type="entry name" value="chorion peroxidase"/>
    <property type="match status" value="1"/>
</dbReference>
<keyword evidence="6" id="KW-0560">Oxidoreductase</keyword>
<dbReference type="PANTHER" id="PTHR11475">
    <property type="entry name" value="OXIDASE/PEROXIDASE"/>
    <property type="match status" value="1"/>
</dbReference>
<dbReference type="PROSITE" id="PS50292">
    <property type="entry name" value="PEROXIDASE_3"/>
    <property type="match status" value="1"/>
</dbReference>
<evidence type="ECO:0000256" key="4">
    <source>
        <dbReference type="ARBA" id="ARBA00022617"/>
    </source>
</evidence>
<keyword evidence="5" id="KW-0732">Signal</keyword>
<keyword evidence="7" id="KW-0408">Iron</keyword>
<evidence type="ECO:0000313" key="9">
    <source>
        <dbReference type="Proteomes" id="UP001458880"/>
    </source>
</evidence>
<evidence type="ECO:0000256" key="7">
    <source>
        <dbReference type="ARBA" id="ARBA00023004"/>
    </source>
</evidence>
<evidence type="ECO:0008006" key="10">
    <source>
        <dbReference type="Google" id="ProtNLM"/>
    </source>
</evidence>
<proteinExistence type="predicted"/>
<dbReference type="GO" id="GO:0022412">
    <property type="term" value="P:cellular process involved in reproduction in multicellular organism"/>
    <property type="evidence" value="ECO:0007669"/>
    <property type="project" value="UniProtKB-ARBA"/>
</dbReference>
<name>A0AAW1K371_POPJA</name>
<sequence>MKRRRRKVAELIRQEGENVIEEIHKIKWKVWRSLYKILTTLIRNEFGEYSSRTIDDYHYSFKSNQLDQQIKISTEEYWKSAVLYLERYISNYKMSLQIYFVMTLLGCTLSQGRLLNSDSLLPRPATVNEDSSITNTKYLEVNGVPPKVNFQIRSRDIGGSLEFVNDNINKMHRLEANLGWSDIQVHPGTPLHGQTLVSYPEVEAMQKGRHGLLTSKATIQLMHKYCRGHNLSKTECAKYMSNIKITGNDFHRMCSDMNKECSEREIYAKYRSIDGSCNNRLERTKGRALTGYKRLLFPDYTDGIQEPRRSVQRRHNLPSARDVSSKLIKHIDNPDQKRTMMVAQWTQFVSHDMAHTVSSKMLHSDKTIKCCSTSGRKLSPRYMHPFCAPIEIAKDDKFYSKHGMKCMSYVRSVPAVRPSCTLGPLEQLNQATHFLDASNIYGSDIKKATHLRSMEGGLLKTSTDYGRTFLPLEDNEKSQFHFVSGDSRVNTLLGLASMHTIWLREHNKIAQQLSNLNPRWTDETLYQEARRIVIAQIQHITYNEWLPTVLSKEYISKIDSTEKFSSYLDQIEDPSISNSFATAAIRFSKSLLEDTIELYFEDRSLNSSIRTEDYFNEPNLIENHGNLDSIIRGLTTQNSQKADLNFGTDITSQLFSNGKYGYDIVSLDIQRGRDHGLPSYTAFRSLCGLPEVQSFNDFAGEIPKHIIANLSKVYRDPHDVDLLIGGLAETPKDDSLLGPTFSCIVADQFLRTKFGDRYFYDHSDQPKPFTAKQLAEIKRITLARVFCDNADNLRMIQPNAFKLVSKNNPLTNCNDGTIPHLNLNHWMES</sequence>
<dbReference type="Gene3D" id="1.10.640.10">
    <property type="entry name" value="Haem peroxidase domain superfamily, animal type"/>
    <property type="match status" value="1"/>
</dbReference>
<dbReference type="CDD" id="cd09823">
    <property type="entry name" value="peroxinectin_like"/>
    <property type="match status" value="1"/>
</dbReference>
<comment type="caution">
    <text evidence="8">The sequence shown here is derived from an EMBL/GenBank/DDBJ whole genome shotgun (WGS) entry which is preliminary data.</text>
</comment>
<comment type="subcellular location">
    <subcellularLocation>
        <location evidence="1">Secreted</location>
    </subcellularLocation>
</comment>
<accession>A0AAW1K371</accession>
<organism evidence="8 9">
    <name type="scientific">Popillia japonica</name>
    <name type="common">Japanese beetle</name>
    <dbReference type="NCBI Taxonomy" id="7064"/>
    <lineage>
        <taxon>Eukaryota</taxon>
        <taxon>Metazoa</taxon>
        <taxon>Ecdysozoa</taxon>
        <taxon>Arthropoda</taxon>
        <taxon>Hexapoda</taxon>
        <taxon>Insecta</taxon>
        <taxon>Pterygota</taxon>
        <taxon>Neoptera</taxon>
        <taxon>Endopterygota</taxon>
        <taxon>Coleoptera</taxon>
        <taxon>Polyphaga</taxon>
        <taxon>Scarabaeiformia</taxon>
        <taxon>Scarabaeidae</taxon>
        <taxon>Rutelinae</taxon>
        <taxon>Popillia</taxon>
    </lineage>
</organism>
<evidence type="ECO:0000256" key="3">
    <source>
        <dbReference type="ARBA" id="ARBA00022559"/>
    </source>
</evidence>
<dbReference type="PRINTS" id="PR00457">
    <property type="entry name" value="ANPEROXIDASE"/>
</dbReference>
<keyword evidence="4" id="KW-0479">Metal-binding</keyword>
<evidence type="ECO:0000256" key="5">
    <source>
        <dbReference type="ARBA" id="ARBA00022729"/>
    </source>
</evidence>
<dbReference type="Proteomes" id="UP001458880">
    <property type="component" value="Unassembled WGS sequence"/>
</dbReference>
<keyword evidence="4" id="KW-0349">Heme</keyword>
<protein>
    <recommendedName>
        <fullName evidence="10">Peroxidase</fullName>
    </recommendedName>
</protein>
<evidence type="ECO:0000256" key="2">
    <source>
        <dbReference type="ARBA" id="ARBA00022525"/>
    </source>
</evidence>
<dbReference type="Pfam" id="PF03098">
    <property type="entry name" value="An_peroxidase"/>
    <property type="match status" value="1"/>
</dbReference>
<evidence type="ECO:0000256" key="1">
    <source>
        <dbReference type="ARBA" id="ARBA00004613"/>
    </source>
</evidence>
<dbReference type="AlphaFoldDB" id="A0AAW1K371"/>
<dbReference type="InterPro" id="IPR019791">
    <property type="entry name" value="Haem_peroxidase_animal"/>
</dbReference>
<dbReference type="SUPFAM" id="SSF48113">
    <property type="entry name" value="Heme-dependent peroxidases"/>
    <property type="match status" value="1"/>
</dbReference>
<keyword evidence="3" id="KW-0575">Peroxidase</keyword>
<evidence type="ECO:0000256" key="6">
    <source>
        <dbReference type="ARBA" id="ARBA00023002"/>
    </source>
</evidence>
<keyword evidence="2" id="KW-0964">Secreted</keyword>
<dbReference type="InterPro" id="IPR010255">
    <property type="entry name" value="Haem_peroxidase_sf"/>
</dbReference>
<dbReference type="GO" id="GO:0006979">
    <property type="term" value="P:response to oxidative stress"/>
    <property type="evidence" value="ECO:0007669"/>
    <property type="project" value="InterPro"/>
</dbReference>